<evidence type="ECO:0000313" key="1">
    <source>
        <dbReference type="EMBL" id="WMM95653.1"/>
    </source>
</evidence>
<protein>
    <recommendedName>
        <fullName evidence="3">Internal virion protein A</fullName>
    </recommendedName>
</protein>
<sequence>MDKYLTPTTVEDIDYVSPRLRKADYNECLASTGQHPRIVLHKSLDLGGTTLTLRAPDGGRLGLCGVVPSHLENAGIVWMCATDDIYQYQTAFLRKSKAALDYLAGDYAVIFNCVDARNTLHMKWLDWMGFTFINKHEKYGAAKLPFYEFLRINKNV</sequence>
<gene>
    <name evidence="1" type="ORF">CRP361_gp35</name>
</gene>
<proteinExistence type="predicted"/>
<evidence type="ECO:0008006" key="3">
    <source>
        <dbReference type="Google" id="ProtNLM"/>
    </source>
</evidence>
<organism evidence="1 2">
    <name type="scientific">Roseobacter phage CRP-361</name>
    <dbReference type="NCBI Taxonomy" id="3072848"/>
    <lineage>
        <taxon>Viruses</taxon>
        <taxon>Duplodnaviria</taxon>
        <taxon>Heunggongvirae</taxon>
        <taxon>Uroviricota</taxon>
        <taxon>Caudoviricetes</taxon>
        <taxon>Autographivirales</taxon>
        <taxon>Autographivirales incertae sedis</taxon>
        <taxon>Dynamenevirus</taxon>
        <taxon>Dynamenevirus CRP361</taxon>
    </lineage>
</organism>
<evidence type="ECO:0000313" key="2">
    <source>
        <dbReference type="Proteomes" id="UP001304635"/>
    </source>
</evidence>
<reference evidence="1 2" key="1">
    <citation type="submission" date="2023-08" db="EMBL/GenBank/DDBJ databases">
        <authorList>
            <person name="Du S."/>
            <person name="Wu Z."/>
            <person name="Wu Y."/>
            <person name="Yang M."/>
            <person name="Shao J."/>
            <person name="Liu H."/>
            <person name="Zhao Y."/>
            <person name="Zhang Z."/>
        </authorList>
    </citation>
    <scope>NUCLEOTIDE SEQUENCE [LARGE SCALE GENOMIC DNA]</scope>
</reference>
<keyword evidence="2" id="KW-1185">Reference proteome</keyword>
<dbReference type="Proteomes" id="UP001304635">
    <property type="component" value="Segment"/>
</dbReference>
<accession>A0AAX3ZWM4</accession>
<dbReference type="EMBL" id="OR420750">
    <property type="protein sequence ID" value="WMM95653.1"/>
    <property type="molecule type" value="Genomic_DNA"/>
</dbReference>
<name>A0AAX3ZWM4_9CAUD</name>